<feature type="domain" description="Protein kinase" evidence="6">
    <location>
        <begin position="45"/>
        <end position="328"/>
    </location>
</feature>
<dbReference type="CDD" id="cd14014">
    <property type="entry name" value="STKc_PknB_like"/>
    <property type="match status" value="1"/>
</dbReference>
<dbReference type="PANTHER" id="PTHR43289:SF34">
    <property type="entry name" value="SERINE_THREONINE-PROTEIN KINASE YBDM-RELATED"/>
    <property type="match status" value="1"/>
</dbReference>
<evidence type="ECO:0000256" key="2">
    <source>
        <dbReference type="ARBA" id="ARBA00022741"/>
    </source>
</evidence>
<evidence type="ECO:0000313" key="7">
    <source>
        <dbReference type="EMBL" id="EDM28476.1"/>
    </source>
</evidence>
<gene>
    <name evidence="7" type="ORF">LNTAR_11186</name>
</gene>
<evidence type="ECO:0000259" key="6">
    <source>
        <dbReference type="PROSITE" id="PS50011"/>
    </source>
</evidence>
<sequence>MPKDIKNFTENLDFDLSSMYDEADNEVDESVIYPLSSSLKNKLDYREEEEVARGGEKKIFKAYDARSDRYIAMARPLLDSREHDERFLREARICARLEHPNIIPVYDIELDESEKPYFTMELLKGKTLKDVMDSYKSIEERGAHLAQLLEVFVKVCDALSYAHSKNVLHLDVKPENINVEEFGQVLLIDWGLAKIINDDSCGELFLNQTSLDMDILNDMTRVGTLKGSPGFMAPEQTVSNVQKTTQTDIYSLGALLYNILSGELHVSGDNVEECLSSTREGALRPFVENKINPIPKSLQAVFYKACKLEVEQRYQTVEELKQEIQSFLRGFATQAEEAGFLKQLQLIYQRNRIRCQLVFSFLIFTLVGTSIFIQALRESEAEAILARNNAEMALSLYEKEKRGRESIIAEFDDSLQDFKENLGSSSQIEAHFSRLLVGSAIASSRKLDFEMALALTELAIKKNPQDYNAIAEKGFIHLIRHEFVKANYELQRCATHAPHIYDIIRVSNNYVKIKPNDEKRLTNEQFLNCVEELPENRAWLKSYMLIYDRRVNPSIKAHSDLVKKYILSLNPKLTKENFNYKFIERPEGNHLDISHNPELSSLKMLGGKGFPYLSILRTLDLKTLNVSHTGLFGIKQLSQLGLKEINMANTHIKYFPGLNDFTLKPTIYVSKSQDLSKCPKDIKVIYVD</sequence>
<evidence type="ECO:0000313" key="8">
    <source>
        <dbReference type="Proteomes" id="UP000004947"/>
    </source>
</evidence>
<evidence type="ECO:0000256" key="5">
    <source>
        <dbReference type="SAM" id="Phobius"/>
    </source>
</evidence>
<dbReference type="PROSITE" id="PS50011">
    <property type="entry name" value="PROTEIN_KINASE_DOM"/>
    <property type="match status" value="1"/>
</dbReference>
<name>A6DJ40_9BACT</name>
<accession>A6DJ40</accession>
<keyword evidence="1" id="KW-0808">Transferase</keyword>
<keyword evidence="5" id="KW-0472">Membrane</keyword>
<evidence type="ECO:0000256" key="3">
    <source>
        <dbReference type="ARBA" id="ARBA00022777"/>
    </source>
</evidence>
<evidence type="ECO:0000256" key="4">
    <source>
        <dbReference type="ARBA" id="ARBA00022840"/>
    </source>
</evidence>
<dbReference type="GO" id="GO:0005524">
    <property type="term" value="F:ATP binding"/>
    <property type="evidence" value="ECO:0007669"/>
    <property type="project" value="UniProtKB-KW"/>
</dbReference>
<dbReference type="Gene3D" id="3.30.200.20">
    <property type="entry name" value="Phosphorylase Kinase, domain 1"/>
    <property type="match status" value="1"/>
</dbReference>
<keyword evidence="2" id="KW-0547">Nucleotide-binding</keyword>
<dbReference type="eggNOG" id="COG0515">
    <property type="taxonomic scope" value="Bacteria"/>
</dbReference>
<keyword evidence="5" id="KW-1133">Transmembrane helix</keyword>
<dbReference type="SUPFAM" id="SSF56112">
    <property type="entry name" value="Protein kinase-like (PK-like)"/>
    <property type="match status" value="1"/>
</dbReference>
<reference evidence="7 8" key="1">
    <citation type="journal article" date="2010" name="J. Bacteriol.">
        <title>Genome sequence of Lentisphaera araneosa HTCC2155T, the type species of the order Lentisphaerales in the phylum Lentisphaerae.</title>
        <authorList>
            <person name="Thrash J.C."/>
            <person name="Cho J.C."/>
            <person name="Vergin K.L."/>
            <person name="Morris R.M."/>
            <person name="Giovannoni S.J."/>
        </authorList>
    </citation>
    <scope>NUCLEOTIDE SEQUENCE [LARGE SCALE GENOMIC DNA]</scope>
    <source>
        <strain evidence="7 8">HTCC2155</strain>
    </source>
</reference>
<keyword evidence="5" id="KW-0812">Transmembrane</keyword>
<dbReference type="GO" id="GO:0004674">
    <property type="term" value="F:protein serine/threonine kinase activity"/>
    <property type="evidence" value="ECO:0007669"/>
    <property type="project" value="TreeGrafter"/>
</dbReference>
<keyword evidence="3" id="KW-0418">Kinase</keyword>
<dbReference type="PANTHER" id="PTHR43289">
    <property type="entry name" value="MITOGEN-ACTIVATED PROTEIN KINASE KINASE KINASE 20-RELATED"/>
    <property type="match status" value="1"/>
</dbReference>
<evidence type="ECO:0000256" key="1">
    <source>
        <dbReference type="ARBA" id="ARBA00022679"/>
    </source>
</evidence>
<dbReference type="EMBL" id="ABCK01000005">
    <property type="protein sequence ID" value="EDM28476.1"/>
    <property type="molecule type" value="Genomic_DNA"/>
</dbReference>
<keyword evidence="4" id="KW-0067">ATP-binding</keyword>
<dbReference type="OrthoDB" id="9801841at2"/>
<comment type="caution">
    <text evidence="7">The sequence shown here is derived from an EMBL/GenBank/DDBJ whole genome shotgun (WGS) entry which is preliminary data.</text>
</comment>
<organism evidence="7 8">
    <name type="scientific">Lentisphaera araneosa HTCC2155</name>
    <dbReference type="NCBI Taxonomy" id="313628"/>
    <lineage>
        <taxon>Bacteria</taxon>
        <taxon>Pseudomonadati</taxon>
        <taxon>Lentisphaerota</taxon>
        <taxon>Lentisphaeria</taxon>
        <taxon>Lentisphaerales</taxon>
        <taxon>Lentisphaeraceae</taxon>
        <taxon>Lentisphaera</taxon>
    </lineage>
</organism>
<dbReference type="Pfam" id="PF00069">
    <property type="entry name" value="Pkinase"/>
    <property type="match status" value="1"/>
</dbReference>
<dbReference type="STRING" id="313628.LNTAR_11186"/>
<dbReference type="SMART" id="SM00220">
    <property type="entry name" value="S_TKc"/>
    <property type="match status" value="1"/>
</dbReference>
<keyword evidence="8" id="KW-1185">Reference proteome</keyword>
<feature type="transmembrane region" description="Helical" evidence="5">
    <location>
        <begin position="357"/>
        <end position="376"/>
    </location>
</feature>
<dbReference type="InterPro" id="IPR011990">
    <property type="entry name" value="TPR-like_helical_dom_sf"/>
</dbReference>
<dbReference type="AlphaFoldDB" id="A6DJ40"/>
<dbReference type="RefSeq" id="WP_007277916.1">
    <property type="nucleotide sequence ID" value="NZ_ABCK01000005.1"/>
</dbReference>
<dbReference type="InterPro" id="IPR000719">
    <property type="entry name" value="Prot_kinase_dom"/>
</dbReference>
<dbReference type="SUPFAM" id="SSF48452">
    <property type="entry name" value="TPR-like"/>
    <property type="match status" value="1"/>
</dbReference>
<dbReference type="InterPro" id="IPR011009">
    <property type="entry name" value="Kinase-like_dom_sf"/>
</dbReference>
<dbReference type="Proteomes" id="UP000004947">
    <property type="component" value="Unassembled WGS sequence"/>
</dbReference>
<proteinExistence type="predicted"/>
<dbReference type="Gene3D" id="1.10.510.10">
    <property type="entry name" value="Transferase(Phosphotransferase) domain 1"/>
    <property type="match status" value="1"/>
</dbReference>
<protein>
    <recommendedName>
        <fullName evidence="6">Protein kinase domain-containing protein</fullName>
    </recommendedName>
</protein>